<feature type="compositionally biased region" description="Polar residues" evidence="5">
    <location>
        <begin position="8"/>
        <end position="22"/>
    </location>
</feature>
<dbReference type="AlphaFoldDB" id="A0AAD5X3X6"/>
<feature type="region of interest" description="Disordered" evidence="5">
    <location>
        <begin position="220"/>
        <end position="256"/>
    </location>
</feature>
<dbReference type="InterPro" id="IPR039361">
    <property type="entry name" value="Cyclin"/>
</dbReference>
<name>A0AAD5X3X6_9FUNG</name>
<dbReference type="PROSITE" id="PS00292">
    <property type="entry name" value="CYCLINS"/>
    <property type="match status" value="1"/>
</dbReference>
<dbReference type="InterPro" id="IPR004367">
    <property type="entry name" value="Cyclin_C-dom"/>
</dbReference>
<organism evidence="8 9">
    <name type="scientific">Rhizophlyctis rosea</name>
    <dbReference type="NCBI Taxonomy" id="64517"/>
    <lineage>
        <taxon>Eukaryota</taxon>
        <taxon>Fungi</taxon>
        <taxon>Fungi incertae sedis</taxon>
        <taxon>Chytridiomycota</taxon>
        <taxon>Chytridiomycota incertae sedis</taxon>
        <taxon>Chytridiomycetes</taxon>
        <taxon>Rhizophlyctidales</taxon>
        <taxon>Rhizophlyctidaceae</taxon>
        <taxon>Rhizophlyctis</taxon>
    </lineage>
</organism>
<keyword evidence="3" id="KW-0131">Cell cycle</keyword>
<evidence type="ECO:0000256" key="5">
    <source>
        <dbReference type="SAM" id="MobiDB-lite"/>
    </source>
</evidence>
<dbReference type="GO" id="GO:0051301">
    <property type="term" value="P:cell division"/>
    <property type="evidence" value="ECO:0007669"/>
    <property type="project" value="UniProtKB-KW"/>
</dbReference>
<dbReference type="Gene3D" id="1.10.472.10">
    <property type="entry name" value="Cyclin-like"/>
    <property type="match status" value="2"/>
</dbReference>
<dbReference type="InterPro" id="IPR036915">
    <property type="entry name" value="Cyclin-like_sf"/>
</dbReference>
<dbReference type="PANTHER" id="PTHR10177">
    <property type="entry name" value="CYCLINS"/>
    <property type="match status" value="1"/>
</dbReference>
<feature type="domain" description="Cyclin-like" evidence="6">
    <location>
        <begin position="410"/>
        <end position="494"/>
    </location>
</feature>
<keyword evidence="9" id="KW-1185">Reference proteome</keyword>
<feature type="compositionally biased region" description="Low complexity" evidence="5">
    <location>
        <begin position="220"/>
        <end position="245"/>
    </location>
</feature>
<feature type="domain" description="Cyclin C-terminal" evidence="7">
    <location>
        <begin position="503"/>
        <end position="617"/>
    </location>
</feature>
<comment type="caution">
    <text evidence="8">The sequence shown here is derived from an EMBL/GenBank/DDBJ whole genome shotgun (WGS) entry which is preliminary data.</text>
</comment>
<dbReference type="Proteomes" id="UP001212841">
    <property type="component" value="Unassembled WGS sequence"/>
</dbReference>
<feature type="domain" description="Cyclin-like" evidence="6">
    <location>
        <begin position="507"/>
        <end position="588"/>
    </location>
</feature>
<evidence type="ECO:0000313" key="9">
    <source>
        <dbReference type="Proteomes" id="UP001212841"/>
    </source>
</evidence>
<dbReference type="InterPro" id="IPR048258">
    <property type="entry name" value="Cyclins_cyclin-box"/>
</dbReference>
<gene>
    <name evidence="8" type="ORF">HK097_008504</name>
</gene>
<evidence type="ECO:0000259" key="7">
    <source>
        <dbReference type="SMART" id="SM01332"/>
    </source>
</evidence>
<protein>
    <recommendedName>
        <fullName evidence="10">Cyclin N-terminal domain-containing protein</fullName>
    </recommendedName>
</protein>
<keyword evidence="2 4" id="KW-0195">Cyclin</keyword>
<dbReference type="SMART" id="SM01332">
    <property type="entry name" value="Cyclin_C"/>
    <property type="match status" value="1"/>
</dbReference>
<dbReference type="Pfam" id="PF00134">
    <property type="entry name" value="Cyclin_N"/>
    <property type="match status" value="1"/>
</dbReference>
<proteinExistence type="inferred from homology"/>
<evidence type="ECO:0000256" key="1">
    <source>
        <dbReference type="ARBA" id="ARBA00022618"/>
    </source>
</evidence>
<feature type="region of interest" description="Disordered" evidence="5">
    <location>
        <begin position="1"/>
        <end position="51"/>
    </location>
</feature>
<dbReference type="FunFam" id="1.10.472.10:FF:000001">
    <property type="entry name" value="G2/mitotic-specific cyclin"/>
    <property type="match status" value="1"/>
</dbReference>
<accession>A0AAD5X3X6</accession>
<dbReference type="EMBL" id="JADGJD010000500">
    <property type="protein sequence ID" value="KAJ3050558.1"/>
    <property type="molecule type" value="Genomic_DNA"/>
</dbReference>
<keyword evidence="1" id="KW-0132">Cell division</keyword>
<dbReference type="Pfam" id="PF02984">
    <property type="entry name" value="Cyclin_C"/>
    <property type="match status" value="1"/>
</dbReference>
<evidence type="ECO:0000256" key="4">
    <source>
        <dbReference type="RuleBase" id="RU000383"/>
    </source>
</evidence>
<evidence type="ECO:0008006" key="10">
    <source>
        <dbReference type="Google" id="ProtNLM"/>
    </source>
</evidence>
<dbReference type="InterPro" id="IPR013763">
    <property type="entry name" value="Cyclin-like_dom"/>
</dbReference>
<dbReference type="SMART" id="SM00385">
    <property type="entry name" value="CYCLIN"/>
    <property type="match status" value="2"/>
</dbReference>
<evidence type="ECO:0000313" key="8">
    <source>
        <dbReference type="EMBL" id="KAJ3050558.1"/>
    </source>
</evidence>
<sequence length="642" mass="70696">MFAPPFRSNPSLRSSTASSRNGAQEERKGPHPTRHVPSTGENRYGLKTEARGVARKEVTSVVAPAKPVVGLNSQKRTALADLTGVKTEPAAKRVKADVKGKQKEQVVPPKTGVAAAVRTVREKEKAAQSGRIKLTGTSAGARNAAAIRGRPSTSRIPTLKPYESPAPPLRSALTTTRVAPVSVKEPITTSHNVSNRAPYSITTSSASLTGKTAARHLPVHSIHQSSQKHQSTQKKVQPLPIARPAAPEPPELEDGTSMDIDISVSFSNDDIYLPSTSHSYIRPSPTTAQLIRPAPKLTRNVSDPMPPPAAVHQPPVMYRRHLSEVTTEEHQAHRKAEHHAVHTGLLPKVGKGEVATGGGRAMARDVLMEDEYAEDIVMHLRQMELQTMPNPTYMTHQPNLTWHMRTILVDWLIRSHALYAMKPETLYLTINLIDRFLSIRQISLEKYQLVGVTALFIAAKYEEIVVPTVGALVYIVAGAYNADEILAAERYMLGLLKWEIGSPGPLGFMRRISLAEGGEGRTRVMAKFFLEVCLLEEGFLRWGWSFCASGAMWVSRKIIFDGEWTEAHVRYSGYKQEEIMECAWMMCDCAARLPKDSAVYEKYAGEKFMFAAPYVQEYIKRWGFVGGSSGAAVVQQGGVEEL</sequence>
<dbReference type="SUPFAM" id="SSF47954">
    <property type="entry name" value="Cyclin-like"/>
    <property type="match status" value="2"/>
</dbReference>
<dbReference type="InterPro" id="IPR006671">
    <property type="entry name" value="Cyclin_N"/>
</dbReference>
<comment type="similarity">
    <text evidence="4">Belongs to the cyclin family.</text>
</comment>
<evidence type="ECO:0000259" key="6">
    <source>
        <dbReference type="SMART" id="SM00385"/>
    </source>
</evidence>
<reference evidence="8" key="1">
    <citation type="submission" date="2020-05" db="EMBL/GenBank/DDBJ databases">
        <title>Phylogenomic resolution of chytrid fungi.</title>
        <authorList>
            <person name="Stajich J.E."/>
            <person name="Amses K."/>
            <person name="Simmons R."/>
            <person name="Seto K."/>
            <person name="Myers J."/>
            <person name="Bonds A."/>
            <person name="Quandt C.A."/>
            <person name="Barry K."/>
            <person name="Liu P."/>
            <person name="Grigoriev I."/>
            <person name="Longcore J.E."/>
            <person name="James T.Y."/>
        </authorList>
    </citation>
    <scope>NUCLEOTIDE SEQUENCE</scope>
    <source>
        <strain evidence="8">JEL0318</strain>
    </source>
</reference>
<evidence type="ECO:0000256" key="2">
    <source>
        <dbReference type="ARBA" id="ARBA00023127"/>
    </source>
</evidence>
<evidence type="ECO:0000256" key="3">
    <source>
        <dbReference type="ARBA" id="ARBA00023306"/>
    </source>
</evidence>